<accession>A0ABX8QPU2</accession>
<evidence type="ECO:0000313" key="2">
    <source>
        <dbReference type="EMBL" id="QXJ20819.1"/>
    </source>
</evidence>
<organism evidence="2 3">
    <name type="scientific">Actinomadura graeca</name>
    <dbReference type="NCBI Taxonomy" id="2750812"/>
    <lineage>
        <taxon>Bacteria</taxon>
        <taxon>Bacillati</taxon>
        <taxon>Actinomycetota</taxon>
        <taxon>Actinomycetes</taxon>
        <taxon>Streptosporangiales</taxon>
        <taxon>Thermomonosporaceae</taxon>
        <taxon>Actinomadura</taxon>
    </lineage>
</organism>
<protein>
    <submittedName>
        <fullName evidence="2">DUF1801 domain-containing protein</fullName>
    </submittedName>
</protein>
<dbReference type="Pfam" id="PF08818">
    <property type="entry name" value="DUF1801"/>
    <property type="match status" value="1"/>
</dbReference>
<sequence length="119" mass="12705">MPGDEIDAYIASELDPGYAGILDVLRTLMVAHAPGAVECLTCGSPAWRGEGILAVVSQSKSHLTFAFERGAEFRDAHGLLEGAGRSTRHIKIRDIDDIDEAALRDYIEQAVALDGGRPG</sequence>
<dbReference type="EMBL" id="CP059572">
    <property type="protein sequence ID" value="QXJ20819.1"/>
    <property type="molecule type" value="Genomic_DNA"/>
</dbReference>
<evidence type="ECO:0000259" key="1">
    <source>
        <dbReference type="Pfam" id="PF08818"/>
    </source>
</evidence>
<dbReference type="RefSeq" id="WP_231333928.1">
    <property type="nucleotide sequence ID" value="NZ_CP059572.1"/>
</dbReference>
<feature type="domain" description="YdhG-like" evidence="1">
    <location>
        <begin position="21"/>
        <end position="111"/>
    </location>
</feature>
<evidence type="ECO:0000313" key="3">
    <source>
        <dbReference type="Proteomes" id="UP001049518"/>
    </source>
</evidence>
<keyword evidence="3" id="KW-1185">Reference proteome</keyword>
<reference evidence="2" key="1">
    <citation type="submission" date="2020-07" db="EMBL/GenBank/DDBJ databases">
        <authorList>
            <person name="Tarantini F.S."/>
            <person name="Hong K.W."/>
            <person name="Chan K.G."/>
        </authorList>
    </citation>
    <scope>NUCLEOTIDE SEQUENCE</scope>
    <source>
        <strain evidence="2">32-07</strain>
    </source>
</reference>
<dbReference type="Proteomes" id="UP001049518">
    <property type="component" value="Chromosome"/>
</dbReference>
<dbReference type="InterPro" id="IPR014922">
    <property type="entry name" value="YdhG-like"/>
</dbReference>
<proteinExistence type="predicted"/>
<name>A0ABX8QPU2_9ACTN</name>
<dbReference type="SUPFAM" id="SSF159888">
    <property type="entry name" value="YdhG-like"/>
    <property type="match status" value="1"/>
</dbReference>
<dbReference type="Gene3D" id="3.90.1150.200">
    <property type="match status" value="1"/>
</dbReference>
<gene>
    <name evidence="2" type="ORF">AGRA3207_001598</name>
</gene>